<comment type="caution">
    <text evidence="5">The sequence shown here is derived from an EMBL/GenBank/DDBJ whole genome shotgun (WGS) entry which is preliminary data.</text>
</comment>
<dbReference type="Proteomes" id="UP001497497">
    <property type="component" value="Unassembled WGS sequence"/>
</dbReference>
<protein>
    <recommendedName>
        <fullName evidence="4">Ig-like domain-containing protein</fullName>
    </recommendedName>
</protein>
<feature type="transmembrane region" description="Helical" evidence="2">
    <location>
        <begin position="471"/>
        <end position="497"/>
    </location>
</feature>
<accession>A0AAV2I012</accession>
<feature type="signal peptide" evidence="3">
    <location>
        <begin position="1"/>
        <end position="28"/>
    </location>
</feature>
<dbReference type="InterPro" id="IPR013151">
    <property type="entry name" value="Immunoglobulin_dom"/>
</dbReference>
<keyword evidence="3" id="KW-0732">Signal</keyword>
<evidence type="ECO:0000256" key="1">
    <source>
        <dbReference type="SAM" id="MobiDB-lite"/>
    </source>
</evidence>
<dbReference type="SUPFAM" id="SSF48726">
    <property type="entry name" value="Immunoglobulin"/>
    <property type="match status" value="1"/>
</dbReference>
<feature type="domain" description="Ig-like" evidence="4">
    <location>
        <begin position="249"/>
        <end position="348"/>
    </location>
</feature>
<keyword evidence="2" id="KW-0812">Transmembrane</keyword>
<evidence type="ECO:0000313" key="6">
    <source>
        <dbReference type="Proteomes" id="UP001497497"/>
    </source>
</evidence>
<name>A0AAV2I012_LYMST</name>
<evidence type="ECO:0000256" key="2">
    <source>
        <dbReference type="SAM" id="Phobius"/>
    </source>
</evidence>
<reference evidence="5 6" key="1">
    <citation type="submission" date="2024-04" db="EMBL/GenBank/DDBJ databases">
        <authorList>
            <consortium name="Genoscope - CEA"/>
            <person name="William W."/>
        </authorList>
    </citation>
    <scope>NUCLEOTIDE SEQUENCE [LARGE SCALE GENOMIC DNA]</scope>
</reference>
<dbReference type="InterPro" id="IPR013783">
    <property type="entry name" value="Ig-like_fold"/>
</dbReference>
<keyword evidence="2" id="KW-1133">Transmembrane helix</keyword>
<organism evidence="5 6">
    <name type="scientific">Lymnaea stagnalis</name>
    <name type="common">Great pond snail</name>
    <name type="synonym">Helix stagnalis</name>
    <dbReference type="NCBI Taxonomy" id="6523"/>
    <lineage>
        <taxon>Eukaryota</taxon>
        <taxon>Metazoa</taxon>
        <taxon>Spiralia</taxon>
        <taxon>Lophotrochozoa</taxon>
        <taxon>Mollusca</taxon>
        <taxon>Gastropoda</taxon>
        <taxon>Heterobranchia</taxon>
        <taxon>Euthyneura</taxon>
        <taxon>Panpulmonata</taxon>
        <taxon>Hygrophila</taxon>
        <taxon>Lymnaeoidea</taxon>
        <taxon>Lymnaeidae</taxon>
        <taxon>Lymnaea</taxon>
    </lineage>
</organism>
<dbReference type="PROSITE" id="PS50835">
    <property type="entry name" value="IG_LIKE"/>
    <property type="match status" value="1"/>
</dbReference>
<keyword evidence="2" id="KW-0472">Membrane</keyword>
<keyword evidence="6" id="KW-1185">Reference proteome</keyword>
<dbReference type="EMBL" id="CAXITT010000359">
    <property type="protein sequence ID" value="CAL1539885.1"/>
    <property type="molecule type" value="Genomic_DNA"/>
</dbReference>
<dbReference type="AlphaFoldDB" id="A0AAV2I012"/>
<gene>
    <name evidence="5" type="ORF">GSLYS_00013618001</name>
</gene>
<proteinExistence type="predicted"/>
<feature type="compositionally biased region" description="Acidic residues" evidence="1">
    <location>
        <begin position="604"/>
        <end position="625"/>
    </location>
</feature>
<evidence type="ECO:0000256" key="3">
    <source>
        <dbReference type="SAM" id="SignalP"/>
    </source>
</evidence>
<dbReference type="Pfam" id="PF00047">
    <property type="entry name" value="ig"/>
    <property type="match status" value="1"/>
</dbReference>
<evidence type="ECO:0000259" key="4">
    <source>
        <dbReference type="PROSITE" id="PS50835"/>
    </source>
</evidence>
<feature type="chain" id="PRO_5043673990" description="Ig-like domain-containing protein" evidence="3">
    <location>
        <begin position="29"/>
        <end position="637"/>
    </location>
</feature>
<feature type="region of interest" description="Disordered" evidence="1">
    <location>
        <begin position="558"/>
        <end position="625"/>
    </location>
</feature>
<dbReference type="Gene3D" id="2.60.40.10">
    <property type="entry name" value="Immunoglobulins"/>
    <property type="match status" value="2"/>
</dbReference>
<feature type="compositionally biased region" description="Polar residues" evidence="1">
    <location>
        <begin position="558"/>
        <end position="581"/>
    </location>
</feature>
<sequence>MFHHHDNAKMFYGFFVLAPLILYQSYRCEVPCGVVLEGTPATLACTWNNTDNATALWWRVLGSPGLNLSACNTTSCTDHNASFYGSVTALSSREFNSTLRIQSYTRQYRDITVVTNSTPPMNCVLQCVPDVYYLQKGAAKCWSSGLTVNSRLLNLTCQAYPVFPPAKCDFSVYKPHGEEPWRPDDLINYTHARNGSDSFYSTTCAIHLPVADLTEGTWRFTVQMYPNVTGNVNDSVQTINITEIRLRLPQVALSSDCSKPNLSSGYILLGTTVTCTCRLVDRGHPPGHAQWYYDNGTQVGVVENTENVTMTFASYVNVSDVHRTDEQQIYRCAATSALGGRSDSVNFTSKYASSPHLQRQMPSSFTASRDGRVFIVVPVWGAPPPDRFRLTLTHNDSKFDVWQETYTVTYTKRSGWSGEVTLAIKGVKADDALVYILNMGNNFGRDLSFNFTLKVDDKKATDHKASLDTGLLTALGVVSGVTALTILTLAFVVLRLLRTSPRQNREALVVNTSPVYMNPELDQKEERQYEPLKLGPASLRVESSNHETVNLDTVAHQMSGTHRPNNHYSRTTVSEQGTTASGHYDQSDGEFQQETYANVRDSTNDETDDMTDDMIDEETDDMTDDVIDEETEDVYQN</sequence>
<dbReference type="InterPro" id="IPR036179">
    <property type="entry name" value="Ig-like_dom_sf"/>
</dbReference>
<dbReference type="InterPro" id="IPR007110">
    <property type="entry name" value="Ig-like_dom"/>
</dbReference>
<evidence type="ECO:0000313" key="5">
    <source>
        <dbReference type="EMBL" id="CAL1539885.1"/>
    </source>
</evidence>